<gene>
    <name evidence="3" type="ORF">SAMN05216559_2008</name>
</gene>
<accession>A0A1I6L481</accession>
<reference evidence="3 4" key="1">
    <citation type="submission" date="2016-10" db="EMBL/GenBank/DDBJ databases">
        <authorList>
            <person name="de Groot N.N."/>
        </authorList>
    </citation>
    <scope>NUCLEOTIDE SEQUENCE [LARGE SCALE GENOMIC DNA]</scope>
    <source>
        <strain evidence="3 4">CGMCC 1.10457</strain>
    </source>
</reference>
<dbReference type="AlphaFoldDB" id="A0A1I6L481"/>
<dbReference type="PANTHER" id="PTHR22911:SF137">
    <property type="entry name" value="SOLUTE CARRIER FAMILY 35 MEMBER G2-RELATED"/>
    <property type="match status" value="1"/>
</dbReference>
<evidence type="ECO:0000256" key="1">
    <source>
        <dbReference type="SAM" id="Phobius"/>
    </source>
</evidence>
<organism evidence="3 4">
    <name type="scientific">Halomicrobium zhouii</name>
    <dbReference type="NCBI Taxonomy" id="767519"/>
    <lineage>
        <taxon>Archaea</taxon>
        <taxon>Methanobacteriati</taxon>
        <taxon>Methanobacteriota</taxon>
        <taxon>Stenosarchaea group</taxon>
        <taxon>Halobacteria</taxon>
        <taxon>Halobacteriales</taxon>
        <taxon>Haloarculaceae</taxon>
        <taxon>Halomicrobium</taxon>
    </lineage>
</organism>
<feature type="transmembrane region" description="Helical" evidence="1">
    <location>
        <begin position="66"/>
        <end position="98"/>
    </location>
</feature>
<keyword evidence="4" id="KW-1185">Reference proteome</keyword>
<feature type="transmembrane region" description="Helical" evidence="1">
    <location>
        <begin position="268"/>
        <end position="288"/>
    </location>
</feature>
<keyword evidence="1" id="KW-0472">Membrane</keyword>
<name>A0A1I6L481_9EURY</name>
<evidence type="ECO:0000313" key="3">
    <source>
        <dbReference type="EMBL" id="SFR98295.1"/>
    </source>
</evidence>
<keyword evidence="1" id="KW-0812">Transmembrane</keyword>
<feature type="transmembrane region" description="Helical" evidence="1">
    <location>
        <begin position="186"/>
        <end position="206"/>
    </location>
</feature>
<feature type="domain" description="EamA" evidence="2">
    <location>
        <begin position="160"/>
        <end position="311"/>
    </location>
</feature>
<keyword evidence="1" id="KW-1133">Transmembrane helix</keyword>
<dbReference type="PANTHER" id="PTHR22911">
    <property type="entry name" value="ACYL-MALONYL CONDENSING ENZYME-RELATED"/>
    <property type="match status" value="1"/>
</dbReference>
<dbReference type="InterPro" id="IPR000620">
    <property type="entry name" value="EamA_dom"/>
</dbReference>
<dbReference type="SUPFAM" id="SSF103481">
    <property type="entry name" value="Multidrug resistance efflux transporter EmrE"/>
    <property type="match status" value="2"/>
</dbReference>
<dbReference type="EMBL" id="FOZK01000002">
    <property type="protein sequence ID" value="SFR98295.1"/>
    <property type="molecule type" value="Genomic_DNA"/>
</dbReference>
<feature type="transmembrane region" description="Helical" evidence="1">
    <location>
        <begin position="295"/>
        <end position="312"/>
    </location>
</feature>
<sequence>MSLGLLFAVVSAFLFGSYLFVIKRYFSAYPATVYVFLAFAFALGWYVPVALVTVDGSFFPAGFGRTGVLVLAATVGFTLVGNLTFFRAIAVGAVSYVAPISKVIPVFVLPLEVLLLDQYLSTLQVVGVVVATIAIYVANYRPGELLEPLQRAVSARPAQFALASAASFAVVDVGKRTLMQELSVPPQTFVVVLFATLTASLAPIAARNWPSAALDSSSTAADGGTATVTEKVRVDVRGDLPKFAATGLLLATANHVAMYAFGALPASVASPIVNTQAVVAVVLGGLLLGEEHFRIRLVAAGLAVVGVTIIALG</sequence>
<dbReference type="OrthoDB" id="239604at2157"/>
<feature type="transmembrane region" description="Helical" evidence="1">
    <location>
        <begin position="29"/>
        <end position="54"/>
    </location>
</feature>
<evidence type="ECO:0000259" key="2">
    <source>
        <dbReference type="Pfam" id="PF00892"/>
    </source>
</evidence>
<proteinExistence type="predicted"/>
<dbReference type="InterPro" id="IPR037185">
    <property type="entry name" value="EmrE-like"/>
</dbReference>
<feature type="transmembrane region" description="Helical" evidence="1">
    <location>
        <begin position="118"/>
        <end position="138"/>
    </location>
</feature>
<dbReference type="GO" id="GO:0016020">
    <property type="term" value="C:membrane"/>
    <property type="evidence" value="ECO:0007669"/>
    <property type="project" value="InterPro"/>
</dbReference>
<protein>
    <submittedName>
        <fullName evidence="3">Uncharacterized membrane protein</fullName>
    </submittedName>
</protein>
<dbReference type="Pfam" id="PF00892">
    <property type="entry name" value="EamA"/>
    <property type="match status" value="2"/>
</dbReference>
<dbReference type="RefSeq" id="WP_089816352.1">
    <property type="nucleotide sequence ID" value="NZ_FOZK01000002.1"/>
</dbReference>
<feature type="domain" description="EamA" evidence="2">
    <location>
        <begin position="3"/>
        <end position="139"/>
    </location>
</feature>
<dbReference type="Proteomes" id="UP000199062">
    <property type="component" value="Unassembled WGS sequence"/>
</dbReference>
<evidence type="ECO:0000313" key="4">
    <source>
        <dbReference type="Proteomes" id="UP000199062"/>
    </source>
</evidence>